<dbReference type="Pfam" id="PF01609">
    <property type="entry name" value="DDE_Tnp_1"/>
    <property type="match status" value="1"/>
</dbReference>
<dbReference type="GO" id="GO:0004803">
    <property type="term" value="F:transposase activity"/>
    <property type="evidence" value="ECO:0007669"/>
    <property type="project" value="InterPro"/>
</dbReference>
<proteinExistence type="predicted"/>
<sequence>MTEITRIQAALRPHLSWHGARLTFLALFLVALFRVETVNLERLASVFANRAQSASNHKRLTRFFRKFVIDFEEIAQAVVSWSQIPEPWTLSLDRTNWSFGTVNFNILMLGIVHEGVAFPVMWTMLDKRGNSNSDERMDLLERFERVFPNAQIRCLTGDREFVGREWCSFLLVPDAIPFRLRLRHSDRISSRSGKQRQTGERVFANLKVGEQRHLSGKRWVWGRRVYIVATRLEDGELLILATGHQPQTAFADYRLRWGIETLFATLKTRGFNLESTHFCHAERLSKLIALLALAFCWAMLTGLWQHQQHPIPLKAHGRRAKSLFRYGCDFLRRTFSDFSLRRSEFNQALKLLSLY</sequence>
<reference evidence="4" key="3">
    <citation type="submission" date="2020-02" db="EMBL/GenBank/DDBJ databases">
        <authorList>
            <person name="Sarangi A.N."/>
            <person name="Ghosh S."/>
            <person name="Mukherjee M."/>
            <person name="Tripathy S."/>
        </authorList>
    </citation>
    <scope>NUCLEOTIDE SEQUENCE</scope>
    <source>
        <strain evidence="4">BDU141951</strain>
    </source>
</reference>
<dbReference type="GO" id="GO:0003677">
    <property type="term" value="F:DNA binding"/>
    <property type="evidence" value="ECO:0007669"/>
    <property type="project" value="InterPro"/>
</dbReference>
<dbReference type="SUPFAM" id="SSF53098">
    <property type="entry name" value="Ribonuclease H-like"/>
    <property type="match status" value="1"/>
</dbReference>
<keyword evidence="8" id="KW-1185">Reference proteome</keyword>
<dbReference type="EMBL" id="JTHE02000003">
    <property type="protein sequence ID" value="NEV69176.1"/>
    <property type="molecule type" value="Genomic_DNA"/>
</dbReference>
<dbReference type="Proteomes" id="UP000031561">
    <property type="component" value="Unassembled WGS sequence"/>
</dbReference>
<dbReference type="EMBL" id="JTHE02000003">
    <property type="protein sequence ID" value="NEV68724.1"/>
    <property type="molecule type" value="Genomic_DNA"/>
</dbReference>
<evidence type="ECO:0000313" key="2">
    <source>
        <dbReference type="EMBL" id="MCM1983019.1"/>
    </source>
</evidence>
<dbReference type="EMBL" id="JTHE02000003">
    <property type="protein sequence ID" value="NEV69669.1"/>
    <property type="molecule type" value="Genomic_DNA"/>
</dbReference>
<evidence type="ECO:0000313" key="3">
    <source>
        <dbReference type="EMBL" id="NEV67385.1"/>
    </source>
</evidence>
<reference evidence="4 8" key="2">
    <citation type="journal article" date="2015" name="Genome Announc.">
        <title>Draft Genome Sequence of Filamentous Marine Cyanobacterium Lyngbya confervoides Strain BDU141951.</title>
        <authorList>
            <person name="Chandrababunaidu M.M."/>
            <person name="Sen D."/>
            <person name="Tripathy S."/>
        </authorList>
    </citation>
    <scope>NUCLEOTIDE SEQUENCE</scope>
    <source>
        <strain evidence="4 8">BDU141951</strain>
    </source>
</reference>
<dbReference type="InterPro" id="IPR002559">
    <property type="entry name" value="Transposase_11"/>
</dbReference>
<evidence type="ECO:0000313" key="4">
    <source>
        <dbReference type="EMBL" id="NEV68429.1"/>
    </source>
</evidence>
<dbReference type="AlphaFoldDB" id="A0A0C1URP5"/>
<organism evidence="4">
    <name type="scientific">Lyngbya confervoides BDU141951</name>
    <dbReference type="NCBI Taxonomy" id="1574623"/>
    <lineage>
        <taxon>Bacteria</taxon>
        <taxon>Bacillati</taxon>
        <taxon>Cyanobacteriota</taxon>
        <taxon>Cyanophyceae</taxon>
        <taxon>Oscillatoriophycideae</taxon>
        <taxon>Oscillatoriales</taxon>
        <taxon>Microcoleaceae</taxon>
        <taxon>Lyngbya</taxon>
    </lineage>
</organism>
<dbReference type="InterPro" id="IPR012337">
    <property type="entry name" value="RNaseH-like_sf"/>
</dbReference>
<evidence type="ECO:0000313" key="5">
    <source>
        <dbReference type="EMBL" id="NEV68724.1"/>
    </source>
</evidence>
<evidence type="ECO:0000313" key="7">
    <source>
        <dbReference type="EMBL" id="NEV69669.1"/>
    </source>
</evidence>
<protein>
    <submittedName>
        <fullName evidence="4">IS4 family transposase</fullName>
    </submittedName>
</protein>
<accession>A0A0C1URP5</accession>
<dbReference type="EMBL" id="JTHE03000052">
    <property type="protein sequence ID" value="MCM1983019.1"/>
    <property type="molecule type" value="Genomic_DNA"/>
</dbReference>
<evidence type="ECO:0000313" key="8">
    <source>
        <dbReference type="Proteomes" id="UP000031561"/>
    </source>
</evidence>
<gene>
    <name evidence="2" type="ORF">QQ91_0009310</name>
    <name evidence="3" type="ORF">QQ91_009685</name>
    <name evidence="4" type="ORF">QQ91_015045</name>
    <name evidence="5" type="ORF">QQ91_016565</name>
    <name evidence="6" type="ORF">QQ91_018920</name>
    <name evidence="7" type="ORF">QQ91_021465</name>
</gene>
<reference evidence="2" key="4">
    <citation type="submission" date="2022-06" db="EMBL/GenBank/DDBJ databases">
        <authorList>
            <person name="Chandrababunaidu M."/>
            <person name="Sen D."/>
            <person name="Tripathy S."/>
        </authorList>
    </citation>
    <scope>NUCLEOTIDE SEQUENCE</scope>
    <source>
        <strain evidence="2">BDU141951</strain>
    </source>
</reference>
<dbReference type="EMBL" id="JTHE02000003">
    <property type="protein sequence ID" value="NEV68429.1"/>
    <property type="molecule type" value="Genomic_DNA"/>
</dbReference>
<reference evidence="4" key="1">
    <citation type="submission" date="2014-11" db="EMBL/GenBank/DDBJ databases">
        <authorList>
            <person name="Malar M.C."/>
            <person name="Sen D."/>
            <person name="Tripathy S."/>
        </authorList>
    </citation>
    <scope>NUCLEOTIDE SEQUENCE</scope>
    <source>
        <strain evidence="4">BDU141951</strain>
    </source>
</reference>
<dbReference type="InterPro" id="IPR047658">
    <property type="entry name" value="IS4-like_transpos"/>
</dbReference>
<dbReference type="GO" id="GO:0006313">
    <property type="term" value="P:DNA transposition"/>
    <property type="evidence" value="ECO:0007669"/>
    <property type="project" value="InterPro"/>
</dbReference>
<evidence type="ECO:0000313" key="6">
    <source>
        <dbReference type="EMBL" id="NEV69176.1"/>
    </source>
</evidence>
<name>A0A0C1URP5_9CYAN</name>
<dbReference type="RefSeq" id="WP_039726301.1">
    <property type="nucleotide sequence ID" value="NZ_JTHE03000052.1"/>
</dbReference>
<dbReference type="NCBIfam" id="NF033591">
    <property type="entry name" value="transpos_IS4_2"/>
    <property type="match status" value="1"/>
</dbReference>
<dbReference type="EMBL" id="JTHE02000003">
    <property type="protein sequence ID" value="NEV67385.1"/>
    <property type="molecule type" value="Genomic_DNA"/>
</dbReference>
<evidence type="ECO:0000259" key="1">
    <source>
        <dbReference type="Pfam" id="PF01609"/>
    </source>
</evidence>
<feature type="domain" description="Transposase IS4-like" evidence="1">
    <location>
        <begin position="135"/>
        <end position="296"/>
    </location>
</feature>
<comment type="caution">
    <text evidence="4">The sequence shown here is derived from an EMBL/GenBank/DDBJ whole genome shotgun (WGS) entry which is preliminary data.</text>
</comment>